<feature type="signal peptide" evidence="1">
    <location>
        <begin position="1"/>
        <end position="21"/>
    </location>
</feature>
<evidence type="ECO:0000313" key="3">
    <source>
        <dbReference type="Proteomes" id="UP000019438"/>
    </source>
</evidence>
<gene>
    <name evidence="2" type="ORF">GbCGDNIH3_1924</name>
</gene>
<dbReference type="KEGG" id="gbc:GbCGDNIH3_1924"/>
<dbReference type="KEGG" id="gbh:GbCGDNIH2_1924"/>
<protein>
    <submittedName>
        <fullName evidence="2">Secreted protein</fullName>
    </submittedName>
</protein>
<evidence type="ECO:0000256" key="1">
    <source>
        <dbReference type="SAM" id="SignalP"/>
    </source>
</evidence>
<keyword evidence="1" id="KW-0732">Signal</keyword>
<organism evidence="2 3">
    <name type="scientific">Granulibacter bethesdensis</name>
    <dbReference type="NCBI Taxonomy" id="364410"/>
    <lineage>
        <taxon>Bacteria</taxon>
        <taxon>Pseudomonadati</taxon>
        <taxon>Pseudomonadota</taxon>
        <taxon>Alphaproteobacteria</taxon>
        <taxon>Acetobacterales</taxon>
        <taxon>Acetobacteraceae</taxon>
        <taxon>Granulibacter</taxon>
    </lineage>
</organism>
<accession>A0AAN0RF55</accession>
<evidence type="ECO:0000313" key="2">
    <source>
        <dbReference type="EMBL" id="AHJ63806.1"/>
    </source>
</evidence>
<dbReference type="EMBL" id="CP003181">
    <property type="protein sequence ID" value="AHJ63806.1"/>
    <property type="molecule type" value="Genomic_DNA"/>
</dbReference>
<dbReference type="Proteomes" id="UP000019438">
    <property type="component" value="Chromosome"/>
</dbReference>
<name>A0AAN0RF55_9PROT</name>
<feature type="chain" id="PRO_5042957559" evidence="1">
    <location>
        <begin position="22"/>
        <end position="224"/>
    </location>
</feature>
<dbReference type="RefSeq" id="WP_011632624.1">
    <property type="nucleotide sequence ID" value="NZ_CP003181.2"/>
</dbReference>
<dbReference type="AlphaFoldDB" id="A0AAN0RF55"/>
<reference evidence="3" key="1">
    <citation type="submission" date="2012-06" db="EMBL/GenBank/DDBJ databases">
        <title>Genome analysis of multiple Granulibacter bethesdensis isolates demonstrates substantial genome diversity.</title>
        <authorList>
            <person name="Greenberg D.E."/>
            <person name="Porcella S.F."/>
            <person name="Zarember K."/>
            <person name="Zelazny A.M."/>
            <person name="Bruno D."/>
            <person name="Martens C."/>
            <person name="Barbian K.D."/>
            <person name="Jaske E."/>
            <person name="Holland S.M."/>
        </authorList>
    </citation>
    <scope>NUCLEOTIDE SEQUENCE [LARGE SCALE GENOMIC DNA]</scope>
    <source>
        <strain evidence="3">CGDNIH3</strain>
    </source>
</reference>
<proteinExistence type="predicted"/>
<sequence length="224" mass="24783">MLRYSLSALLSAMLLTAPAFAADQPGTEPSTNPAVHAVFESPHLANITQPETLIYSYEYKGPQPFTDTVSEQIIKIHPDGTKLVGFHFLTGDRFMFTPSLDDYRGNPLVMIFLEHDVMEMKKSIGMAAAYFRARVKEGFFKAAVTDTTFTHDGKSLPAKQVVMEPFATETRLENVPFLQHKKYTIILCDQLPGGIAQISTEQPGDSKSGIPPVSQILTFKTVKP</sequence>